<keyword evidence="4" id="KW-1185">Reference proteome</keyword>
<name>A0ABR1IWJ1_9AGAR</name>
<accession>A0ABR1IWJ1</accession>
<feature type="transmembrane region" description="Helical" evidence="1">
    <location>
        <begin position="251"/>
        <end position="272"/>
    </location>
</feature>
<feature type="transmembrane region" description="Helical" evidence="1">
    <location>
        <begin position="357"/>
        <end position="377"/>
    </location>
</feature>
<sequence>MPPIPQDILPQHPRFQLNSSGLAGFFGGDEGIAAMNTAQYYSVRRFLGFYNSPGGFRMAKHYGRLAKSRIWRGFFPDVYLEPHEVFSLDGGPGKMCPEFLGAQTGVVMDRIGHLGYLFFKRMRRKGASNIEADGYDGDVPSSRPTTKQTRVTIVNLKSIDLPKAPEKQPPSVPTIRSSLPGPIVLLFDKIPFLASLRTANVNSVEQPKSESSPFIPTIRPSKLRRTVLFYNMIPVLTSFGTSIASGLSEDWYAFSLILLGMVAHGVACFVLGSGCVKVVLVSPPEQSPQGDGLMTMEGDYVVVLGEEKEVFQLTRATISVEFPPWVQWKGYFVVGACCLLLMLQLLSQLFLIPQATLFGQILFLCSFGVSFLYNTYLSSIDKEDLQRDALGNSVWNVDEDKIRSYVFQNWTMMAISMLYVLQPDAKGGVAKQLLDRLLPNRTQEWEEFKKEVLEAYAKGGTLDWEKFEKELQEYAEERKLPSWEVSDKQRTVVKNMYKDWYDVVQFFKN</sequence>
<feature type="transmembrane region" description="Helical" evidence="1">
    <location>
        <begin position="331"/>
        <end position="351"/>
    </location>
</feature>
<dbReference type="Proteomes" id="UP001498398">
    <property type="component" value="Unassembled WGS sequence"/>
</dbReference>
<keyword evidence="1" id="KW-0472">Membrane</keyword>
<proteinExistence type="predicted"/>
<feature type="transmembrane region" description="Helical" evidence="1">
    <location>
        <begin position="227"/>
        <end position="245"/>
    </location>
</feature>
<evidence type="ECO:0000313" key="3">
    <source>
        <dbReference type="EMBL" id="KAK7460479.1"/>
    </source>
</evidence>
<keyword evidence="1" id="KW-0812">Transmembrane</keyword>
<protein>
    <submittedName>
        <fullName evidence="2">Uncharacterized protein</fullName>
    </submittedName>
</protein>
<reference evidence="2 4" key="1">
    <citation type="submission" date="2024-01" db="EMBL/GenBank/DDBJ databases">
        <title>A draft genome for the cacao thread blight pathogen Marasmiellus scandens.</title>
        <authorList>
            <person name="Baruah I.K."/>
            <person name="Leung J."/>
            <person name="Bukari Y."/>
            <person name="Amoako-Attah I."/>
            <person name="Meinhardt L.W."/>
            <person name="Bailey B.A."/>
            <person name="Cohen S.P."/>
        </authorList>
    </citation>
    <scope>NUCLEOTIDE SEQUENCE [LARGE SCALE GENOMIC DNA]</scope>
    <source>
        <strain evidence="2 4">GH-19</strain>
    </source>
</reference>
<evidence type="ECO:0000256" key="1">
    <source>
        <dbReference type="SAM" id="Phobius"/>
    </source>
</evidence>
<gene>
    <name evidence="3" type="ORF">VKT23_009198</name>
    <name evidence="2" type="ORF">VKT23_016442</name>
</gene>
<dbReference type="EMBL" id="JBANRG010000061">
    <property type="protein sequence ID" value="KAK7441780.1"/>
    <property type="molecule type" value="Genomic_DNA"/>
</dbReference>
<keyword evidence="1" id="KW-1133">Transmembrane helix</keyword>
<organism evidence="2 4">
    <name type="scientific">Marasmiellus scandens</name>
    <dbReference type="NCBI Taxonomy" id="2682957"/>
    <lineage>
        <taxon>Eukaryota</taxon>
        <taxon>Fungi</taxon>
        <taxon>Dikarya</taxon>
        <taxon>Basidiomycota</taxon>
        <taxon>Agaricomycotina</taxon>
        <taxon>Agaricomycetes</taxon>
        <taxon>Agaricomycetidae</taxon>
        <taxon>Agaricales</taxon>
        <taxon>Marasmiineae</taxon>
        <taxon>Omphalotaceae</taxon>
        <taxon>Marasmiellus</taxon>
    </lineage>
</organism>
<comment type="caution">
    <text evidence="2">The sequence shown here is derived from an EMBL/GenBank/DDBJ whole genome shotgun (WGS) entry which is preliminary data.</text>
</comment>
<dbReference type="EMBL" id="JBANRG010000015">
    <property type="protein sequence ID" value="KAK7460479.1"/>
    <property type="molecule type" value="Genomic_DNA"/>
</dbReference>
<evidence type="ECO:0000313" key="4">
    <source>
        <dbReference type="Proteomes" id="UP001498398"/>
    </source>
</evidence>
<evidence type="ECO:0000313" key="2">
    <source>
        <dbReference type="EMBL" id="KAK7441780.1"/>
    </source>
</evidence>